<feature type="domain" description="Phosphoribosyltransferase" evidence="2">
    <location>
        <begin position="95"/>
        <end position="188"/>
    </location>
</feature>
<protein>
    <submittedName>
        <fullName evidence="3">Amidophosphoribosyltransferase</fullName>
    </submittedName>
</protein>
<dbReference type="Pfam" id="PF00156">
    <property type="entry name" value="Pribosyltran"/>
    <property type="match status" value="1"/>
</dbReference>
<proteinExistence type="inferred from homology"/>
<dbReference type="SUPFAM" id="SSF53271">
    <property type="entry name" value="PRTase-like"/>
    <property type="match status" value="1"/>
</dbReference>
<keyword evidence="3" id="KW-0808">Transferase</keyword>
<evidence type="ECO:0000256" key="1">
    <source>
        <dbReference type="ARBA" id="ARBA00008007"/>
    </source>
</evidence>
<accession>A0A512CA67</accession>
<comment type="caution">
    <text evidence="3">The sequence shown here is derived from an EMBL/GenBank/DDBJ whole genome shotgun (WGS) entry which is preliminary data.</text>
</comment>
<dbReference type="PANTHER" id="PTHR47505:SF1">
    <property type="entry name" value="DNA UTILIZATION PROTEIN YHGH"/>
    <property type="match status" value="1"/>
</dbReference>
<gene>
    <name evidence="3" type="ORF">CQA01_16280</name>
</gene>
<dbReference type="EMBL" id="BJYV01000006">
    <property type="protein sequence ID" value="GEO21094.1"/>
    <property type="molecule type" value="Genomic_DNA"/>
</dbReference>
<dbReference type="Proteomes" id="UP000321301">
    <property type="component" value="Unassembled WGS sequence"/>
</dbReference>
<keyword evidence="3" id="KW-0328">Glycosyltransferase</keyword>
<evidence type="ECO:0000313" key="4">
    <source>
        <dbReference type="Proteomes" id="UP000321301"/>
    </source>
</evidence>
<sequence>MTNYHLIPKENDLKIKLLGLAPVEMVMSYLRFSKKGFSQKLLHQIKYKNKPELARVLGLHYGYLLKENGFMNNWSHVVPVPLHIRKQEIRGYNQSEQFAKGIAEALEIDCKVFLLRKRPTETQTNKSRIERWENVSAVFEACSTSEIKGQRILLVDDVMTTGATLASCAISLNDYQPETIDLAVLAAGN</sequence>
<comment type="similarity">
    <text evidence="1">Belongs to the ComF/GntX family.</text>
</comment>
<dbReference type="CDD" id="cd06223">
    <property type="entry name" value="PRTases_typeI"/>
    <property type="match status" value="1"/>
</dbReference>
<keyword evidence="4" id="KW-1185">Reference proteome</keyword>
<dbReference type="InterPro" id="IPR000836">
    <property type="entry name" value="PRTase_dom"/>
</dbReference>
<dbReference type="AlphaFoldDB" id="A0A512CA67"/>
<dbReference type="PANTHER" id="PTHR47505">
    <property type="entry name" value="DNA UTILIZATION PROTEIN YHGH"/>
    <property type="match status" value="1"/>
</dbReference>
<reference evidence="3 4" key="1">
    <citation type="submission" date="2019-07" db="EMBL/GenBank/DDBJ databases">
        <title>Whole genome shotgun sequence of Cyclobacterium qasimii NBRC 106168.</title>
        <authorList>
            <person name="Hosoyama A."/>
            <person name="Uohara A."/>
            <person name="Ohji S."/>
            <person name="Ichikawa N."/>
        </authorList>
    </citation>
    <scope>NUCLEOTIDE SEQUENCE [LARGE SCALE GENOMIC DNA]</scope>
    <source>
        <strain evidence="3 4">NBRC 106168</strain>
    </source>
</reference>
<organism evidence="3 4">
    <name type="scientific">Cyclobacterium qasimii</name>
    <dbReference type="NCBI Taxonomy" id="1350429"/>
    <lineage>
        <taxon>Bacteria</taxon>
        <taxon>Pseudomonadati</taxon>
        <taxon>Bacteroidota</taxon>
        <taxon>Cytophagia</taxon>
        <taxon>Cytophagales</taxon>
        <taxon>Cyclobacteriaceae</taxon>
        <taxon>Cyclobacterium</taxon>
    </lineage>
</organism>
<dbReference type="GO" id="GO:0016757">
    <property type="term" value="F:glycosyltransferase activity"/>
    <property type="evidence" value="ECO:0007669"/>
    <property type="project" value="UniProtKB-KW"/>
</dbReference>
<dbReference type="InterPro" id="IPR029057">
    <property type="entry name" value="PRTase-like"/>
</dbReference>
<name>A0A512CA67_9BACT</name>
<dbReference type="Gene3D" id="3.40.50.2020">
    <property type="match status" value="1"/>
</dbReference>
<evidence type="ECO:0000313" key="3">
    <source>
        <dbReference type="EMBL" id="GEO21094.1"/>
    </source>
</evidence>
<dbReference type="InterPro" id="IPR051910">
    <property type="entry name" value="ComF/GntX_DNA_util-trans"/>
</dbReference>
<evidence type="ECO:0000259" key="2">
    <source>
        <dbReference type="Pfam" id="PF00156"/>
    </source>
</evidence>